<sequence>MRLNVRETSSTHRSQTTFSSILSSMTTPILSLLLPPPPPEHGDKGHLFLAIWVSAGVLINGGNYYWAGVELQALSSKREMRIRARGKKSKKVVCF</sequence>
<evidence type="ECO:0000256" key="1">
    <source>
        <dbReference type="SAM" id="Phobius"/>
    </source>
</evidence>
<evidence type="ECO:0000313" key="3">
    <source>
        <dbReference type="Proteomes" id="UP000237000"/>
    </source>
</evidence>
<dbReference type="AlphaFoldDB" id="A0A2P5DJK5"/>
<organism evidence="2 3">
    <name type="scientific">Trema orientale</name>
    <name type="common">Charcoal tree</name>
    <name type="synonym">Celtis orientalis</name>
    <dbReference type="NCBI Taxonomy" id="63057"/>
    <lineage>
        <taxon>Eukaryota</taxon>
        <taxon>Viridiplantae</taxon>
        <taxon>Streptophyta</taxon>
        <taxon>Embryophyta</taxon>
        <taxon>Tracheophyta</taxon>
        <taxon>Spermatophyta</taxon>
        <taxon>Magnoliopsida</taxon>
        <taxon>eudicotyledons</taxon>
        <taxon>Gunneridae</taxon>
        <taxon>Pentapetalae</taxon>
        <taxon>rosids</taxon>
        <taxon>fabids</taxon>
        <taxon>Rosales</taxon>
        <taxon>Cannabaceae</taxon>
        <taxon>Trema</taxon>
    </lineage>
</organism>
<accession>A0A2P5DJK5</accession>
<feature type="transmembrane region" description="Helical" evidence="1">
    <location>
        <begin position="16"/>
        <end position="34"/>
    </location>
</feature>
<feature type="transmembrane region" description="Helical" evidence="1">
    <location>
        <begin position="46"/>
        <end position="67"/>
    </location>
</feature>
<reference evidence="3" key="1">
    <citation type="submission" date="2016-06" db="EMBL/GenBank/DDBJ databases">
        <title>Parallel loss of symbiosis genes in relatives of nitrogen-fixing non-legume Parasponia.</title>
        <authorList>
            <person name="Van Velzen R."/>
            <person name="Holmer R."/>
            <person name="Bu F."/>
            <person name="Rutten L."/>
            <person name="Van Zeijl A."/>
            <person name="Liu W."/>
            <person name="Santuari L."/>
            <person name="Cao Q."/>
            <person name="Sharma T."/>
            <person name="Shen D."/>
            <person name="Roswanjaya Y."/>
            <person name="Wardhani T."/>
            <person name="Kalhor M.S."/>
            <person name="Jansen J."/>
            <person name="Van den Hoogen J."/>
            <person name="Gungor B."/>
            <person name="Hartog M."/>
            <person name="Hontelez J."/>
            <person name="Verver J."/>
            <person name="Yang W.-C."/>
            <person name="Schijlen E."/>
            <person name="Repin R."/>
            <person name="Schilthuizen M."/>
            <person name="Schranz E."/>
            <person name="Heidstra R."/>
            <person name="Miyata K."/>
            <person name="Fedorova E."/>
            <person name="Kohlen W."/>
            <person name="Bisseling T."/>
            <person name="Smit S."/>
            <person name="Geurts R."/>
        </authorList>
    </citation>
    <scope>NUCLEOTIDE SEQUENCE [LARGE SCALE GENOMIC DNA]</scope>
    <source>
        <strain evidence="3">cv. RG33-2</strain>
    </source>
</reference>
<dbReference type="Proteomes" id="UP000237000">
    <property type="component" value="Unassembled WGS sequence"/>
</dbReference>
<dbReference type="EMBL" id="JXTC01000266">
    <property type="protein sequence ID" value="PON73482.1"/>
    <property type="molecule type" value="Genomic_DNA"/>
</dbReference>
<keyword evidence="3" id="KW-1185">Reference proteome</keyword>
<proteinExistence type="predicted"/>
<keyword evidence="1" id="KW-0812">Transmembrane</keyword>
<dbReference type="InParanoid" id="A0A2P5DJK5"/>
<evidence type="ECO:0000313" key="2">
    <source>
        <dbReference type="EMBL" id="PON73482.1"/>
    </source>
</evidence>
<comment type="caution">
    <text evidence="2">The sequence shown here is derived from an EMBL/GenBank/DDBJ whole genome shotgun (WGS) entry which is preliminary data.</text>
</comment>
<protein>
    <submittedName>
        <fullName evidence="2">Uncharacterized protein</fullName>
    </submittedName>
</protein>
<keyword evidence="1" id="KW-0472">Membrane</keyword>
<keyword evidence="1" id="KW-1133">Transmembrane helix</keyword>
<gene>
    <name evidence="2" type="ORF">TorRG33x02_249650</name>
</gene>
<name>A0A2P5DJK5_TREOI</name>